<dbReference type="STRING" id="1503925.TH53_04380"/>
<dbReference type="SUPFAM" id="SSF56935">
    <property type="entry name" value="Porins"/>
    <property type="match status" value="1"/>
</dbReference>
<dbReference type="InterPro" id="IPR037066">
    <property type="entry name" value="Plug_dom_sf"/>
</dbReference>
<comment type="caution">
    <text evidence="3">The sequence shown here is derived from an EMBL/GenBank/DDBJ whole genome shotgun (WGS) entry which is preliminary data.</text>
</comment>
<dbReference type="InterPro" id="IPR039426">
    <property type="entry name" value="TonB-dep_rcpt-like"/>
</dbReference>
<reference evidence="3 4" key="1">
    <citation type="submission" date="2015-01" db="EMBL/GenBank/DDBJ databases">
        <title>Draft genome sequence of Pedobacter sp. NL19 isolated from sludge of an effluent treatment pond in an abandoned uranium mine.</title>
        <authorList>
            <person name="Santos T."/>
            <person name="Caetano T."/>
            <person name="Covas C."/>
            <person name="Cruz A."/>
            <person name="Mendo S."/>
        </authorList>
    </citation>
    <scope>NUCLEOTIDE SEQUENCE [LARGE SCALE GENOMIC DNA]</scope>
    <source>
        <strain evidence="3 4">NL19</strain>
    </source>
</reference>
<evidence type="ECO:0000313" key="4">
    <source>
        <dbReference type="Proteomes" id="UP000032049"/>
    </source>
</evidence>
<keyword evidence="4" id="KW-1185">Reference proteome</keyword>
<dbReference type="InterPro" id="IPR012910">
    <property type="entry name" value="Plug_dom"/>
</dbReference>
<keyword evidence="1" id="KW-0732">Signal</keyword>
<dbReference type="PANTHER" id="PTHR30069">
    <property type="entry name" value="TONB-DEPENDENT OUTER MEMBRANE RECEPTOR"/>
    <property type="match status" value="1"/>
</dbReference>
<dbReference type="Proteomes" id="UP000032049">
    <property type="component" value="Unassembled WGS sequence"/>
</dbReference>
<dbReference type="EMBL" id="JXRA01000017">
    <property type="protein sequence ID" value="KIO78259.1"/>
    <property type="molecule type" value="Genomic_DNA"/>
</dbReference>
<dbReference type="AlphaFoldDB" id="A0A0D0G0E3"/>
<name>A0A0D0G0E3_9SPHI</name>
<feature type="domain" description="TonB-dependent receptor plug" evidence="2">
    <location>
        <begin position="79"/>
        <end position="138"/>
    </location>
</feature>
<proteinExistence type="predicted"/>
<dbReference type="PANTHER" id="PTHR30069:SF29">
    <property type="entry name" value="HEMOGLOBIN AND HEMOGLOBIN-HAPTOGLOBIN-BINDING PROTEIN 1-RELATED"/>
    <property type="match status" value="1"/>
</dbReference>
<dbReference type="GO" id="GO:0015344">
    <property type="term" value="F:siderophore uptake transmembrane transporter activity"/>
    <property type="evidence" value="ECO:0007669"/>
    <property type="project" value="TreeGrafter"/>
</dbReference>
<evidence type="ECO:0000313" key="3">
    <source>
        <dbReference type="EMBL" id="KIO78259.1"/>
    </source>
</evidence>
<gene>
    <name evidence="3" type="ORF">TH53_04380</name>
</gene>
<dbReference type="Gene3D" id="2.170.130.10">
    <property type="entry name" value="TonB-dependent receptor, plug domain"/>
    <property type="match status" value="1"/>
</dbReference>
<sequence>MGYGSYHQKIAVDNQQTLNLSKIILKVNSKDLREVVISAKKKLIVQKPDRIIMNVDQSILAAGNDLFSILAMAPSLQVTNGQVRMLGKSNVLIILDGKRLPGTSLESILSAIPGDLIDRIEIITNPSSKYDANASGGVIEIYTKKKQNSRMVCFCGRKWQCREA</sequence>
<organism evidence="3 4">
    <name type="scientific">Pedobacter lusitanus</name>
    <dbReference type="NCBI Taxonomy" id="1503925"/>
    <lineage>
        <taxon>Bacteria</taxon>
        <taxon>Pseudomonadati</taxon>
        <taxon>Bacteroidota</taxon>
        <taxon>Sphingobacteriia</taxon>
        <taxon>Sphingobacteriales</taxon>
        <taxon>Sphingobacteriaceae</taxon>
        <taxon>Pedobacter</taxon>
    </lineage>
</organism>
<evidence type="ECO:0000256" key="1">
    <source>
        <dbReference type="ARBA" id="ARBA00022729"/>
    </source>
</evidence>
<evidence type="ECO:0000259" key="2">
    <source>
        <dbReference type="Pfam" id="PF07715"/>
    </source>
</evidence>
<dbReference type="GO" id="GO:0044718">
    <property type="term" value="P:siderophore transmembrane transport"/>
    <property type="evidence" value="ECO:0007669"/>
    <property type="project" value="TreeGrafter"/>
</dbReference>
<dbReference type="Pfam" id="PF07715">
    <property type="entry name" value="Plug"/>
    <property type="match status" value="1"/>
</dbReference>
<accession>A0A0D0G0E3</accession>
<protein>
    <recommendedName>
        <fullName evidence="2">TonB-dependent receptor plug domain-containing protein</fullName>
    </recommendedName>
</protein>